<dbReference type="Gene3D" id="1.10.510.10">
    <property type="entry name" value="Transferase(Phosphotransferase) domain 1"/>
    <property type="match status" value="1"/>
</dbReference>
<dbReference type="AlphaFoldDB" id="A0A9Q8ZEB9"/>
<evidence type="ECO:0000259" key="1">
    <source>
        <dbReference type="PROSITE" id="PS50011"/>
    </source>
</evidence>
<evidence type="ECO:0000313" key="3">
    <source>
        <dbReference type="Proteomes" id="UP001056012"/>
    </source>
</evidence>
<dbReference type="GO" id="GO:0004672">
    <property type="term" value="F:protein kinase activity"/>
    <property type="evidence" value="ECO:0007669"/>
    <property type="project" value="InterPro"/>
</dbReference>
<dbReference type="Pfam" id="PF24476">
    <property type="entry name" value="DUF7580"/>
    <property type="match status" value="1"/>
</dbReference>
<dbReference type="GO" id="GO:0005524">
    <property type="term" value="F:ATP binding"/>
    <property type="evidence" value="ECO:0007669"/>
    <property type="project" value="InterPro"/>
</dbReference>
<dbReference type="InterPro" id="IPR056002">
    <property type="entry name" value="DUF7580"/>
</dbReference>
<dbReference type="OrthoDB" id="3684010at2759"/>
<dbReference type="Proteomes" id="UP001056012">
    <property type="component" value="Chromosome 6"/>
</dbReference>
<protein>
    <recommendedName>
        <fullName evidence="1">Protein kinase domain-containing protein</fullName>
    </recommendedName>
</protein>
<dbReference type="VEuPathDB" id="FungiDB:yc1106_07706"/>
<dbReference type="InterPro" id="IPR011009">
    <property type="entry name" value="Kinase-like_dom_sf"/>
</dbReference>
<dbReference type="PANTHER" id="PTHR37542:SF3">
    <property type="entry name" value="PRION-INHIBITION AND PROPAGATION HELO DOMAIN-CONTAINING PROTEIN"/>
    <property type="match status" value="1"/>
</dbReference>
<dbReference type="InterPro" id="IPR000719">
    <property type="entry name" value="Prot_kinase_dom"/>
</dbReference>
<dbReference type="PROSITE" id="PS50011">
    <property type="entry name" value="PROTEIN_KINASE_DOM"/>
    <property type="match status" value="1"/>
</dbReference>
<feature type="domain" description="Protein kinase" evidence="1">
    <location>
        <begin position="433"/>
        <end position="757"/>
    </location>
</feature>
<reference evidence="2" key="1">
    <citation type="submission" date="2021-12" db="EMBL/GenBank/DDBJ databases">
        <title>Curvularia clavata genome.</title>
        <authorList>
            <person name="Cao Y."/>
        </authorList>
    </citation>
    <scope>NUCLEOTIDE SEQUENCE</scope>
    <source>
        <strain evidence="2">Yc1106</strain>
    </source>
</reference>
<dbReference type="SUPFAM" id="SSF56112">
    <property type="entry name" value="Protein kinase-like (PK-like)"/>
    <property type="match status" value="1"/>
</dbReference>
<evidence type="ECO:0000313" key="2">
    <source>
        <dbReference type="EMBL" id="USP80432.1"/>
    </source>
</evidence>
<keyword evidence="3" id="KW-1185">Reference proteome</keyword>
<sequence length="757" mass="84188">MGDVSDEQIINDFQQRTRGFWSTQKRQYERVTAILISWADDELGVASEIDRLNVLLEQHLGYSTQRYHIPSINSAAELADRLTSFVKEFASGERDLIIVYYGGHGDNTVIDAAGYPVWTANLEGGPTVEWFPLQLQLGNAHSDVLVLLDCCYAATKIYQKFENGQFEILAASSSGSRVPKPGRRSFTSILIRELKRQIDAGKDVPIRWLQTHLWSVSTQPALTESPQYFTLAKRDLPTIRLAPLAAKVAPGFAQKRPAASSFALLSVSFSEDPTAHQLADWLKSYPPNTVSDVNIEALILRARFLEGLNEKHNPLQGSILGELSLSAQSEIIDRVSKLADAMKTTKILTQTEVARANIAGDLKATTLRSLNSKVADVSESVEKGILLHSNMDLTKAQDDSVVAACEVDQAISLRQRLLSSASIPDRLDIPRRLMTWDKRGKGDGQSRLRTGSIEGRPIVAEIFNYQHLTEGTSNEAPLPMMMQFRKMVAQLCHPKQETFHILPCLGYTHDLSGKTLSLIFEVAGGPWDSFDTQVSHMNSSQTPNRKPGAPLMLSKYMSKQKRVALGARIKLAASLAKALESFHKVGWVHKSLKSDNIVFLPVDTDANATILLGQPWLFGFEYSRPEIDGTLLQEDHSLTNNAYRHPERWGKPLIKFKKSHDIYSLGIILLELAYWKPITGFPELKSSPSRTLIPTKIRDELLERLRVEGPHVCGQSFVDSIVACLTFEDITANLDDFSAHSMFSSRVVNCLAGIRGI</sequence>
<proteinExistence type="predicted"/>
<name>A0A9Q8ZEB9_CURCL</name>
<dbReference type="EMBL" id="CP089279">
    <property type="protein sequence ID" value="USP80432.1"/>
    <property type="molecule type" value="Genomic_DNA"/>
</dbReference>
<gene>
    <name evidence="2" type="ORF">yc1106_07706</name>
</gene>
<accession>A0A9Q8ZEB9</accession>
<dbReference type="PANTHER" id="PTHR37542">
    <property type="entry name" value="HELO DOMAIN-CONTAINING PROTEIN-RELATED"/>
    <property type="match status" value="1"/>
</dbReference>
<organism evidence="2 3">
    <name type="scientific">Curvularia clavata</name>
    <dbReference type="NCBI Taxonomy" id="95742"/>
    <lineage>
        <taxon>Eukaryota</taxon>
        <taxon>Fungi</taxon>
        <taxon>Dikarya</taxon>
        <taxon>Ascomycota</taxon>
        <taxon>Pezizomycotina</taxon>
        <taxon>Dothideomycetes</taxon>
        <taxon>Pleosporomycetidae</taxon>
        <taxon>Pleosporales</taxon>
        <taxon>Pleosporineae</taxon>
        <taxon>Pleosporaceae</taxon>
        <taxon>Curvularia</taxon>
    </lineage>
</organism>